<gene>
    <name evidence="2" type="ORF">ALC60_01655</name>
</gene>
<organism evidence="2 3">
    <name type="scientific">Mycetomoellerius zeteki</name>
    <dbReference type="NCBI Taxonomy" id="64791"/>
    <lineage>
        <taxon>Eukaryota</taxon>
        <taxon>Metazoa</taxon>
        <taxon>Ecdysozoa</taxon>
        <taxon>Arthropoda</taxon>
        <taxon>Hexapoda</taxon>
        <taxon>Insecta</taxon>
        <taxon>Pterygota</taxon>
        <taxon>Neoptera</taxon>
        <taxon>Endopterygota</taxon>
        <taxon>Hymenoptera</taxon>
        <taxon>Apocrita</taxon>
        <taxon>Aculeata</taxon>
        <taxon>Formicoidea</taxon>
        <taxon>Formicidae</taxon>
        <taxon>Myrmicinae</taxon>
        <taxon>Mycetomoellerius</taxon>
    </lineage>
</organism>
<feature type="region of interest" description="Disordered" evidence="1">
    <location>
        <begin position="173"/>
        <end position="198"/>
    </location>
</feature>
<evidence type="ECO:0000313" key="2">
    <source>
        <dbReference type="EMBL" id="KYQ59345.1"/>
    </source>
</evidence>
<dbReference type="PANTHER" id="PTHR35069:SF1">
    <property type="entry name" value="CILIA- AND FLAGELLA-ASSOCIATED PROTEIN 95"/>
    <property type="match status" value="1"/>
</dbReference>
<dbReference type="EMBL" id="KQ982174">
    <property type="protein sequence ID" value="KYQ59345.1"/>
    <property type="molecule type" value="Genomic_DNA"/>
</dbReference>
<feature type="compositionally biased region" description="Pro residues" evidence="1">
    <location>
        <begin position="185"/>
        <end position="198"/>
    </location>
</feature>
<reference evidence="2 3" key="1">
    <citation type="submission" date="2015-09" db="EMBL/GenBank/DDBJ databases">
        <title>Trachymyrmex zeteki WGS genome.</title>
        <authorList>
            <person name="Nygaard S."/>
            <person name="Hu H."/>
            <person name="Boomsma J."/>
            <person name="Zhang G."/>
        </authorList>
    </citation>
    <scope>NUCLEOTIDE SEQUENCE [LARGE SCALE GENOMIC DNA]</scope>
    <source>
        <strain evidence="2">Tzet28-1</strain>
        <tissue evidence="2">Whole body</tissue>
    </source>
</reference>
<protein>
    <submittedName>
        <fullName evidence="2">Uncharacterized protein</fullName>
    </submittedName>
</protein>
<dbReference type="PANTHER" id="PTHR35069">
    <property type="entry name" value="PROTEIN C9ORF135"/>
    <property type="match status" value="1"/>
</dbReference>
<name>A0A151XGA2_9HYME</name>
<feature type="region of interest" description="Disordered" evidence="1">
    <location>
        <begin position="1"/>
        <end position="26"/>
    </location>
</feature>
<dbReference type="Pfam" id="PF15139">
    <property type="entry name" value="CFAP95"/>
    <property type="match status" value="1"/>
</dbReference>
<accession>A0A151XGA2</accession>
<evidence type="ECO:0000256" key="1">
    <source>
        <dbReference type="SAM" id="MobiDB-lite"/>
    </source>
</evidence>
<dbReference type="GO" id="GO:0005886">
    <property type="term" value="C:plasma membrane"/>
    <property type="evidence" value="ECO:0007669"/>
    <property type="project" value="TreeGrafter"/>
</dbReference>
<sequence length="260" mass="29846">MKTLSEPRDNVDIFPPDGNLHKSSYRRLGPENEVTGISETSAMLSQIKLKDEYKPVACPRRSLLTMQSLASAEQMKTLSEPRDNVDIFPPDGNLHKSSYRRLGPENEVTGISETSAMLSQIKLKDEYKPVACPRRSLLTMQSLASAEKDYEEKILKLTDILLDPTVGCQMNYHTTTSSDYRSPYPLKPKPPPSPPLPEPWLLNRRTIGYNLQELENRWGYHTFLDDNMDLHQRIAELKMQRRKLYEILTNSEHQQKSISD</sequence>
<evidence type="ECO:0000313" key="3">
    <source>
        <dbReference type="Proteomes" id="UP000075809"/>
    </source>
</evidence>
<feature type="compositionally biased region" description="Basic and acidic residues" evidence="1">
    <location>
        <begin position="1"/>
        <end position="11"/>
    </location>
</feature>
<keyword evidence="3" id="KW-1185">Reference proteome</keyword>
<proteinExistence type="predicted"/>
<dbReference type="AlphaFoldDB" id="A0A151XGA2"/>
<dbReference type="InterPro" id="IPR027905">
    <property type="entry name" value="CFAP95"/>
</dbReference>
<dbReference type="Proteomes" id="UP000075809">
    <property type="component" value="Unassembled WGS sequence"/>
</dbReference>